<accession>A0AAW1QYB7</accession>
<dbReference type="InterPro" id="IPR016024">
    <property type="entry name" value="ARM-type_fold"/>
</dbReference>
<evidence type="ECO:0000259" key="2">
    <source>
        <dbReference type="SMART" id="SM01349"/>
    </source>
</evidence>
<dbReference type="EMBL" id="JALJOU010000064">
    <property type="protein sequence ID" value="KAK9826467.1"/>
    <property type="molecule type" value="Genomic_DNA"/>
</dbReference>
<organism evidence="3 4">
    <name type="scientific">Elliptochloris bilobata</name>
    <dbReference type="NCBI Taxonomy" id="381761"/>
    <lineage>
        <taxon>Eukaryota</taxon>
        <taxon>Viridiplantae</taxon>
        <taxon>Chlorophyta</taxon>
        <taxon>core chlorophytes</taxon>
        <taxon>Trebouxiophyceae</taxon>
        <taxon>Trebouxiophyceae incertae sedis</taxon>
        <taxon>Elliptochloris clade</taxon>
        <taxon>Elliptochloris</taxon>
    </lineage>
</organism>
<dbReference type="Pfam" id="PF21040">
    <property type="entry name" value="CEP104-like_TOG"/>
    <property type="match status" value="1"/>
</dbReference>
<dbReference type="AlphaFoldDB" id="A0AAW1QYB7"/>
<dbReference type="SMART" id="SM01349">
    <property type="entry name" value="TOG"/>
    <property type="match status" value="1"/>
</dbReference>
<keyword evidence="4" id="KW-1185">Reference proteome</keyword>
<name>A0AAW1QYB7_9CHLO</name>
<proteinExistence type="predicted"/>
<dbReference type="SUPFAM" id="SSF48452">
    <property type="entry name" value="TPR-like"/>
    <property type="match status" value="1"/>
</dbReference>
<dbReference type="Gene3D" id="1.25.10.10">
    <property type="entry name" value="Leucine-rich Repeat Variant"/>
    <property type="match status" value="1"/>
</dbReference>
<feature type="compositionally biased region" description="Low complexity" evidence="1">
    <location>
        <begin position="294"/>
        <end position="304"/>
    </location>
</feature>
<dbReference type="Pfam" id="PF13424">
    <property type="entry name" value="TPR_12"/>
    <property type="match status" value="1"/>
</dbReference>
<dbReference type="SUPFAM" id="SSF48371">
    <property type="entry name" value="ARM repeat"/>
    <property type="match status" value="1"/>
</dbReference>
<dbReference type="Gene3D" id="1.25.40.10">
    <property type="entry name" value="Tetratricopeptide repeat domain"/>
    <property type="match status" value="1"/>
</dbReference>
<dbReference type="PANTHER" id="PTHR13371:SF0">
    <property type="entry name" value="CENTROSOMAL PROTEIN OF 104 KDA"/>
    <property type="match status" value="1"/>
</dbReference>
<dbReference type="InterPro" id="IPR008979">
    <property type="entry name" value="Galactose-bd-like_sf"/>
</dbReference>
<feature type="region of interest" description="Disordered" evidence="1">
    <location>
        <begin position="294"/>
        <end position="317"/>
    </location>
</feature>
<gene>
    <name evidence="3" type="ORF">WJX81_002603</name>
</gene>
<dbReference type="InterPro" id="IPR011989">
    <property type="entry name" value="ARM-like"/>
</dbReference>
<feature type="region of interest" description="Disordered" evidence="1">
    <location>
        <begin position="361"/>
        <end position="381"/>
    </location>
</feature>
<dbReference type="InterPro" id="IPR052607">
    <property type="entry name" value="CEP104-like"/>
</dbReference>
<comment type="caution">
    <text evidence="3">The sequence shown here is derived from an EMBL/GenBank/DDBJ whole genome shotgun (WGS) entry which is preliminary data.</text>
</comment>
<dbReference type="GO" id="GO:0005929">
    <property type="term" value="C:cilium"/>
    <property type="evidence" value="ECO:0007669"/>
    <property type="project" value="TreeGrafter"/>
</dbReference>
<dbReference type="Proteomes" id="UP001445335">
    <property type="component" value="Unassembled WGS sequence"/>
</dbReference>
<dbReference type="InterPro" id="IPR011990">
    <property type="entry name" value="TPR-like_helical_dom_sf"/>
</dbReference>
<dbReference type="InterPro" id="IPR034085">
    <property type="entry name" value="TOG"/>
</dbReference>
<protein>
    <recommendedName>
        <fullName evidence="2">TOG domain-containing protein</fullName>
    </recommendedName>
</protein>
<evidence type="ECO:0000256" key="1">
    <source>
        <dbReference type="SAM" id="MobiDB-lite"/>
    </source>
</evidence>
<sequence length="754" mass="78213">MALPHERKLHYTIYSCSGEDPSYPATELLRNSTDARGWQSPKGAPFPVEVAVALEQPSHLERVQILSHEFKIAERLELFAGVVPSGGGEPQWTRLGSIGLDPNERSGFQARELKTVGLRVAASHLRFVARACHSNTLNTHRQVGIAALNLLGVPLAELHSGASPDLYGGGAALRVDAATAAELARLAAAKEAAVAAEDYDEAKRLKGAQERLRAVGAQIAALEARKGEAVAMEDYDAAKALKAEIARVRATAGALGARRPTANLGQGPSGGIPYAPGPAAALPGNAAVSVSGYGGAASPVSPAPRRADDGGSVGSLTPAQAYDDRLAVARSSYPDAPANAPGECESAAPLSACVPAAAASALGPPPEGWPAELPAPEQPVGADAKDADEVAEAVGPYAAAALVSAAWQLREAAALWLERCLLPGAQLEERRRGLARAAARVLPRLARDRVANVYGAALALLRALLAARPAVAPMAELVPVLLDRVGENNARIHAAACAALLELATAPGVGLGPHLGLVTRQFKSQLQCRPVLHRLELLAALLREVPIARAGAGDGLHLEPLMRFLGNAFGSPNADVRAAAVRVSAQVISLAGGAARALLPSDMHPKLREQLDAALGALAFVGDQPAGESEVGEPAGDPALYQAEVAAREAAFGPGHPAVAEALTNLAIVRTQRGEPDLAQPLYERALAVYEVALGPEHPEVAHTLTDLAVLHLEQGREDAGHPLLRRALAIQTRALGADHPDVVAIREVLDQED</sequence>
<feature type="domain" description="TOG" evidence="2">
    <location>
        <begin position="383"/>
        <end position="626"/>
    </location>
</feature>
<reference evidence="3 4" key="1">
    <citation type="journal article" date="2024" name="Nat. Commun.">
        <title>Phylogenomics reveals the evolutionary origins of lichenization in chlorophyte algae.</title>
        <authorList>
            <person name="Puginier C."/>
            <person name="Libourel C."/>
            <person name="Otte J."/>
            <person name="Skaloud P."/>
            <person name="Haon M."/>
            <person name="Grisel S."/>
            <person name="Petersen M."/>
            <person name="Berrin J.G."/>
            <person name="Delaux P.M."/>
            <person name="Dal Grande F."/>
            <person name="Keller J."/>
        </authorList>
    </citation>
    <scope>NUCLEOTIDE SEQUENCE [LARGE SCALE GENOMIC DNA]</scope>
    <source>
        <strain evidence="3 4">SAG 245.80</strain>
    </source>
</reference>
<evidence type="ECO:0000313" key="3">
    <source>
        <dbReference type="EMBL" id="KAK9826467.1"/>
    </source>
</evidence>
<dbReference type="InterPro" id="IPR048739">
    <property type="entry name" value="CEP104_N"/>
</dbReference>
<dbReference type="PANTHER" id="PTHR13371">
    <property type="entry name" value="GLYCINE-, GLUTAMATE-, THIENYLCYCLOHEXYLPIPERIDINE-BINDING PROTEIN"/>
    <property type="match status" value="1"/>
</dbReference>
<dbReference type="SUPFAM" id="SSF49785">
    <property type="entry name" value="Galactose-binding domain-like"/>
    <property type="match status" value="1"/>
</dbReference>
<evidence type="ECO:0000313" key="4">
    <source>
        <dbReference type="Proteomes" id="UP001445335"/>
    </source>
</evidence>
<dbReference type="Pfam" id="PF21038">
    <property type="entry name" value="CEP104_N"/>
    <property type="match status" value="1"/>
</dbReference>